<dbReference type="InterPro" id="IPR036974">
    <property type="entry name" value="PUA_sf"/>
</dbReference>
<dbReference type="GO" id="GO:0003723">
    <property type="term" value="F:RNA binding"/>
    <property type="evidence" value="ECO:0007669"/>
    <property type="project" value="InterPro"/>
</dbReference>
<dbReference type="GO" id="GO:0031118">
    <property type="term" value="P:rRNA pseudouridine synthesis"/>
    <property type="evidence" value="ECO:0007669"/>
    <property type="project" value="TreeGrafter"/>
</dbReference>
<dbReference type="GO" id="GO:1990481">
    <property type="term" value="P:mRNA pseudouridine synthesis"/>
    <property type="evidence" value="ECO:0007669"/>
    <property type="project" value="TreeGrafter"/>
</dbReference>
<comment type="caution">
    <text evidence="3">The sequence shown here is derived from an EMBL/GenBank/DDBJ whole genome shotgun (WGS) entry which is preliminary data.</text>
</comment>
<dbReference type="GO" id="GO:0000495">
    <property type="term" value="P:box H/ACA sno(s)RNA 3'-end processing"/>
    <property type="evidence" value="ECO:0007669"/>
    <property type="project" value="TreeGrafter"/>
</dbReference>
<accession>A0A8H6G762</accession>
<dbReference type="OrthoDB" id="10250002at2759"/>
<dbReference type="EMBL" id="JACCJC010000001">
    <property type="protein sequence ID" value="KAF6241650.1"/>
    <property type="molecule type" value="Genomic_DNA"/>
</dbReference>
<dbReference type="Proteomes" id="UP000578531">
    <property type="component" value="Unassembled WGS sequence"/>
</dbReference>
<evidence type="ECO:0000313" key="3">
    <source>
        <dbReference type="EMBL" id="KAF6241650.1"/>
    </source>
</evidence>
<feature type="compositionally biased region" description="Basic and acidic residues" evidence="1">
    <location>
        <begin position="200"/>
        <end position="238"/>
    </location>
</feature>
<gene>
    <name evidence="3" type="ORF">HO173_000361</name>
</gene>
<dbReference type="Pfam" id="PF08068">
    <property type="entry name" value="DKCLD"/>
    <property type="match status" value="1"/>
</dbReference>
<dbReference type="PANTHER" id="PTHR23127">
    <property type="entry name" value="CENTROMERE/MICROTUBULE BINDING PROTEIN CBF5"/>
    <property type="match status" value="1"/>
</dbReference>
<keyword evidence="4" id="KW-1185">Reference proteome</keyword>
<dbReference type="InterPro" id="IPR012960">
    <property type="entry name" value="Dyskerin-like"/>
</dbReference>
<organism evidence="3 4">
    <name type="scientific">Letharia columbiana</name>
    <dbReference type="NCBI Taxonomy" id="112416"/>
    <lineage>
        <taxon>Eukaryota</taxon>
        <taxon>Fungi</taxon>
        <taxon>Dikarya</taxon>
        <taxon>Ascomycota</taxon>
        <taxon>Pezizomycotina</taxon>
        <taxon>Lecanoromycetes</taxon>
        <taxon>OSLEUM clade</taxon>
        <taxon>Lecanoromycetidae</taxon>
        <taxon>Lecanorales</taxon>
        <taxon>Lecanorineae</taxon>
        <taxon>Parmeliaceae</taxon>
        <taxon>Letharia</taxon>
    </lineage>
</organism>
<sequence>MPRNARSARAPPHVRKKLQLTATDNSNFYEPQKDERATAIVSITCQRQSSRKMADVPAKGQEVDYTIKPEATTPAVDTSNRPLLLKNDDRLLVRTGHFTPIPVGCTPLKRDLKSFISSVDAIQIAQILRLLAELTKSPKERNVLEGLLQGFEKLAWLEDNDTQSTTLDRYFESVRPEASDTAFNVDSGGSNRMEVDDREVEDKVLRGEKVANEDDDKKTNDKRLSDENADEEAFHVEEDSGVVEEDFDVEEDSDAEEDVLPDALDAGEDIE</sequence>
<reference evidence="3 4" key="1">
    <citation type="journal article" date="2020" name="Genomics">
        <title>Complete, high-quality genomes from long-read metagenomic sequencing of two wolf lichen thalli reveals enigmatic genome architecture.</title>
        <authorList>
            <person name="McKenzie S.K."/>
            <person name="Walston R.F."/>
            <person name="Allen J.L."/>
        </authorList>
    </citation>
    <scope>NUCLEOTIDE SEQUENCE [LARGE SCALE GENOMIC DNA]</scope>
    <source>
        <strain evidence="3">WasteWater2</strain>
    </source>
</reference>
<dbReference type="InterPro" id="IPR004802">
    <property type="entry name" value="tRNA_PsdUridine_synth_B_fam"/>
</dbReference>
<dbReference type="SMART" id="SM01136">
    <property type="entry name" value="DKCLD"/>
    <property type="match status" value="1"/>
</dbReference>
<dbReference type="GO" id="GO:0009982">
    <property type="term" value="F:pseudouridine synthase activity"/>
    <property type="evidence" value="ECO:0007669"/>
    <property type="project" value="TreeGrafter"/>
</dbReference>
<evidence type="ECO:0000256" key="1">
    <source>
        <dbReference type="SAM" id="MobiDB-lite"/>
    </source>
</evidence>
<feature type="compositionally biased region" description="Polar residues" evidence="1">
    <location>
        <begin position="181"/>
        <end position="190"/>
    </location>
</feature>
<evidence type="ECO:0000313" key="4">
    <source>
        <dbReference type="Proteomes" id="UP000578531"/>
    </source>
</evidence>
<protein>
    <recommendedName>
        <fullName evidence="2">Dyskerin-like domain-containing protein</fullName>
    </recommendedName>
</protein>
<dbReference type="GeneID" id="59282041"/>
<evidence type="ECO:0000259" key="2">
    <source>
        <dbReference type="SMART" id="SM01136"/>
    </source>
</evidence>
<dbReference type="RefSeq" id="XP_037170890.1">
    <property type="nucleotide sequence ID" value="XM_037302311.1"/>
</dbReference>
<dbReference type="PANTHER" id="PTHR23127:SF0">
    <property type="entry name" value="H_ACA RIBONUCLEOPROTEIN COMPLEX SUBUNIT DKC1"/>
    <property type="match status" value="1"/>
</dbReference>
<feature type="region of interest" description="Disordered" evidence="1">
    <location>
        <begin position="1"/>
        <end position="25"/>
    </location>
</feature>
<feature type="domain" description="Dyskerin-like" evidence="2">
    <location>
        <begin position="77"/>
        <end position="120"/>
    </location>
</feature>
<dbReference type="Gene3D" id="2.30.130.10">
    <property type="entry name" value="PUA domain"/>
    <property type="match status" value="1"/>
</dbReference>
<feature type="region of interest" description="Disordered" evidence="1">
    <location>
        <begin position="181"/>
        <end position="271"/>
    </location>
</feature>
<proteinExistence type="predicted"/>
<dbReference type="AlphaFoldDB" id="A0A8H6G762"/>
<name>A0A8H6G762_9LECA</name>
<dbReference type="GO" id="GO:0031429">
    <property type="term" value="C:box H/ACA snoRNP complex"/>
    <property type="evidence" value="ECO:0007669"/>
    <property type="project" value="TreeGrafter"/>
</dbReference>
<dbReference type="GO" id="GO:0031120">
    <property type="term" value="P:snRNA pseudouridine synthesis"/>
    <property type="evidence" value="ECO:0007669"/>
    <property type="project" value="TreeGrafter"/>
</dbReference>
<feature type="compositionally biased region" description="Acidic residues" evidence="1">
    <location>
        <begin position="239"/>
        <end position="271"/>
    </location>
</feature>